<protein>
    <submittedName>
        <fullName evidence="4">Transcriptional regulator</fullName>
    </submittedName>
</protein>
<dbReference type="Pfam" id="PF01381">
    <property type="entry name" value="HTH_3"/>
    <property type="match status" value="1"/>
</dbReference>
<keyword evidence="5" id="KW-1185">Reference proteome</keyword>
<dbReference type="InterPro" id="IPR036281">
    <property type="entry name" value="SinR/SinI_dimer_dom_sf"/>
</dbReference>
<dbReference type="GO" id="GO:0046983">
    <property type="term" value="F:protein dimerization activity"/>
    <property type="evidence" value="ECO:0007669"/>
    <property type="project" value="InterPro"/>
</dbReference>
<dbReference type="GO" id="GO:0003700">
    <property type="term" value="F:DNA-binding transcription factor activity"/>
    <property type="evidence" value="ECO:0007669"/>
    <property type="project" value="TreeGrafter"/>
</dbReference>
<dbReference type="AlphaFoldDB" id="A0A1M5FDH5"/>
<evidence type="ECO:0000259" key="2">
    <source>
        <dbReference type="PROSITE" id="PS50943"/>
    </source>
</evidence>
<name>A0A1M5FDH5_9BACI</name>
<dbReference type="SUPFAM" id="SSF47406">
    <property type="entry name" value="SinR repressor dimerisation domain-like"/>
    <property type="match status" value="1"/>
</dbReference>
<dbReference type="InterPro" id="IPR050807">
    <property type="entry name" value="TransReg_Diox_bact_type"/>
</dbReference>
<organism evidence="4 5">
    <name type="scientific">Ornithinibacillus halophilus</name>
    <dbReference type="NCBI Taxonomy" id="930117"/>
    <lineage>
        <taxon>Bacteria</taxon>
        <taxon>Bacillati</taxon>
        <taxon>Bacillota</taxon>
        <taxon>Bacilli</taxon>
        <taxon>Bacillales</taxon>
        <taxon>Bacillaceae</taxon>
        <taxon>Ornithinibacillus</taxon>
    </lineage>
</organism>
<dbReference type="SUPFAM" id="SSF47413">
    <property type="entry name" value="lambda repressor-like DNA-binding domains"/>
    <property type="match status" value="1"/>
</dbReference>
<dbReference type="STRING" id="930117.SAMN05216225_100839"/>
<reference evidence="4 5" key="1">
    <citation type="submission" date="2016-11" db="EMBL/GenBank/DDBJ databases">
        <authorList>
            <person name="Jaros S."/>
            <person name="Januszkiewicz K."/>
            <person name="Wedrychowicz H."/>
        </authorList>
    </citation>
    <scope>NUCLEOTIDE SEQUENCE [LARGE SCALE GENOMIC DNA]</scope>
    <source>
        <strain evidence="4 5">IBRC-M 10683</strain>
    </source>
</reference>
<dbReference type="OrthoDB" id="1859224at2"/>
<dbReference type="CDD" id="cd00093">
    <property type="entry name" value="HTH_XRE"/>
    <property type="match status" value="1"/>
</dbReference>
<evidence type="ECO:0000313" key="5">
    <source>
        <dbReference type="Proteomes" id="UP000183988"/>
    </source>
</evidence>
<dbReference type="Gene3D" id="1.10.260.40">
    <property type="entry name" value="lambda repressor-like DNA-binding domains"/>
    <property type="match status" value="1"/>
</dbReference>
<evidence type="ECO:0000256" key="1">
    <source>
        <dbReference type="ARBA" id="ARBA00023125"/>
    </source>
</evidence>
<dbReference type="RefSeq" id="WP_072888931.1">
    <property type="nucleotide sequence ID" value="NZ_FQVW01000008.1"/>
</dbReference>
<dbReference type="InterPro" id="IPR010982">
    <property type="entry name" value="Lambda_DNA-bd_dom_sf"/>
</dbReference>
<keyword evidence="1" id="KW-0238">DNA-binding</keyword>
<dbReference type="GO" id="GO:0003677">
    <property type="term" value="F:DNA binding"/>
    <property type="evidence" value="ECO:0007669"/>
    <property type="project" value="UniProtKB-KW"/>
</dbReference>
<dbReference type="Pfam" id="PF08671">
    <property type="entry name" value="SinI"/>
    <property type="match status" value="1"/>
</dbReference>
<dbReference type="Proteomes" id="UP000183988">
    <property type="component" value="Unassembled WGS sequence"/>
</dbReference>
<dbReference type="PANTHER" id="PTHR46797:SF13">
    <property type="entry name" value="HTH-TYPE TRANSCRIPTIONAL REGULATOR SINR"/>
    <property type="match status" value="1"/>
</dbReference>
<accession>A0A1M5FDH5</accession>
<dbReference type="PROSITE" id="PS51500">
    <property type="entry name" value="SIN"/>
    <property type="match status" value="1"/>
</dbReference>
<dbReference type="GO" id="GO:0005829">
    <property type="term" value="C:cytosol"/>
    <property type="evidence" value="ECO:0007669"/>
    <property type="project" value="TreeGrafter"/>
</dbReference>
<dbReference type="InterPro" id="IPR010981">
    <property type="entry name" value="SinR/SinI_dimer_dom"/>
</dbReference>
<dbReference type="SMART" id="SM00530">
    <property type="entry name" value="HTH_XRE"/>
    <property type="match status" value="1"/>
</dbReference>
<sequence length="108" mass="12487">MIGERIKHLREKKQMSLSELAEKANVAKSYLSSIERNLQSNPSIQFVDKVSAVLGVSINDLINPDLNEQTEDLDQEWLTIVKEAMDSGVSKEQFKEYLEFNKWKKDQE</sequence>
<feature type="domain" description="HTH cro/C1-type" evidence="2">
    <location>
        <begin position="6"/>
        <end position="61"/>
    </location>
</feature>
<evidence type="ECO:0000259" key="3">
    <source>
        <dbReference type="PROSITE" id="PS51500"/>
    </source>
</evidence>
<proteinExistence type="predicted"/>
<dbReference type="PANTHER" id="PTHR46797">
    <property type="entry name" value="HTH-TYPE TRANSCRIPTIONAL REGULATOR"/>
    <property type="match status" value="1"/>
</dbReference>
<evidence type="ECO:0000313" key="4">
    <source>
        <dbReference type="EMBL" id="SHF89536.1"/>
    </source>
</evidence>
<dbReference type="PROSITE" id="PS50943">
    <property type="entry name" value="HTH_CROC1"/>
    <property type="match status" value="1"/>
</dbReference>
<gene>
    <name evidence="4" type="ORF">SAMN05216225_100839</name>
</gene>
<feature type="domain" description="Sin" evidence="3">
    <location>
        <begin position="64"/>
        <end position="102"/>
    </location>
</feature>
<dbReference type="EMBL" id="FQVW01000008">
    <property type="protein sequence ID" value="SHF89536.1"/>
    <property type="molecule type" value="Genomic_DNA"/>
</dbReference>
<dbReference type="InterPro" id="IPR001387">
    <property type="entry name" value="Cro/C1-type_HTH"/>
</dbReference>